<dbReference type="InterPro" id="IPR035979">
    <property type="entry name" value="RBD_domain_sf"/>
</dbReference>
<dbReference type="PANTHER" id="PTHR48037:SF1">
    <property type="entry name" value="RRM DOMAIN-CONTAINING PROTEIN"/>
    <property type="match status" value="1"/>
</dbReference>
<evidence type="ECO:0000256" key="1">
    <source>
        <dbReference type="PROSITE-ProRule" id="PRU00176"/>
    </source>
</evidence>
<dbReference type="SMART" id="SM00360">
    <property type="entry name" value="RRM"/>
    <property type="match status" value="1"/>
</dbReference>
<gene>
    <name evidence="4" type="ORF">EX30DRAFT_340107</name>
</gene>
<evidence type="ECO:0000259" key="3">
    <source>
        <dbReference type="PROSITE" id="PS50102"/>
    </source>
</evidence>
<protein>
    <submittedName>
        <fullName evidence="4">Nuclear cap-binding protein</fullName>
    </submittedName>
</protein>
<dbReference type="InterPro" id="IPR012677">
    <property type="entry name" value="Nucleotide-bd_a/b_plait_sf"/>
</dbReference>
<dbReference type="Gene3D" id="3.30.70.330">
    <property type="match status" value="1"/>
</dbReference>
<organism evidence="4 5">
    <name type="scientific">Ascodesmis nigricans</name>
    <dbReference type="NCBI Taxonomy" id="341454"/>
    <lineage>
        <taxon>Eukaryota</taxon>
        <taxon>Fungi</taxon>
        <taxon>Dikarya</taxon>
        <taxon>Ascomycota</taxon>
        <taxon>Pezizomycotina</taxon>
        <taxon>Pezizomycetes</taxon>
        <taxon>Pezizales</taxon>
        <taxon>Ascodesmidaceae</taxon>
        <taxon>Ascodesmis</taxon>
    </lineage>
</organism>
<feature type="compositionally biased region" description="Basic and acidic residues" evidence="2">
    <location>
        <begin position="131"/>
        <end position="153"/>
    </location>
</feature>
<dbReference type="GO" id="GO:0003723">
    <property type="term" value="F:RNA binding"/>
    <property type="evidence" value="ECO:0007669"/>
    <property type="project" value="UniProtKB-UniRule"/>
</dbReference>
<evidence type="ECO:0000313" key="4">
    <source>
        <dbReference type="EMBL" id="TGZ82226.1"/>
    </source>
</evidence>
<dbReference type="InParanoid" id="A0A4S2MZY0"/>
<dbReference type="InterPro" id="IPR000504">
    <property type="entry name" value="RRM_dom"/>
</dbReference>
<keyword evidence="1" id="KW-0694">RNA-binding</keyword>
<dbReference type="STRING" id="341454.A0A4S2MZY0"/>
<dbReference type="PANTHER" id="PTHR48037">
    <property type="entry name" value="ATPASE E1"/>
    <property type="match status" value="1"/>
</dbReference>
<dbReference type="OrthoDB" id="407442at2759"/>
<dbReference type="PROSITE" id="PS50102">
    <property type="entry name" value="RRM"/>
    <property type="match status" value="1"/>
</dbReference>
<dbReference type="AlphaFoldDB" id="A0A4S2MZY0"/>
<keyword evidence="5" id="KW-1185">Reference proteome</keyword>
<dbReference type="SUPFAM" id="SSF54928">
    <property type="entry name" value="RNA-binding domain, RBD"/>
    <property type="match status" value="1"/>
</dbReference>
<evidence type="ECO:0000313" key="5">
    <source>
        <dbReference type="Proteomes" id="UP000298138"/>
    </source>
</evidence>
<feature type="domain" description="RRM" evidence="3">
    <location>
        <begin position="9"/>
        <end position="105"/>
    </location>
</feature>
<feature type="region of interest" description="Disordered" evidence="2">
    <location>
        <begin position="43"/>
        <end position="71"/>
    </location>
</feature>
<sequence>MSDQARLKSTIYVAGLDANVTKATLHDTFIPFGEIINITIPSDKDKAPVQDQQDVPSSGAGGKGGPHRGFGYVEFENEGDAKAAIDNMDQAMLAGRVLSVAQAKPEKKTGVLLGSKVAVWEQEDWIRKHEVSEEDRTAAEQARMEAMAKEQVDPMKALEGLDLAGPQPVAQ</sequence>
<dbReference type="Proteomes" id="UP000298138">
    <property type="component" value="Unassembled WGS sequence"/>
</dbReference>
<accession>A0A4S2MZY0</accession>
<proteinExistence type="predicted"/>
<dbReference type="EMBL" id="ML220116">
    <property type="protein sequence ID" value="TGZ82226.1"/>
    <property type="molecule type" value="Genomic_DNA"/>
</dbReference>
<reference evidence="4 5" key="1">
    <citation type="submission" date="2019-04" db="EMBL/GenBank/DDBJ databases">
        <title>Comparative genomics and transcriptomics to analyze fruiting body development in filamentous ascomycetes.</title>
        <authorList>
            <consortium name="DOE Joint Genome Institute"/>
            <person name="Lutkenhaus R."/>
            <person name="Traeger S."/>
            <person name="Breuer J."/>
            <person name="Kuo A."/>
            <person name="Lipzen A."/>
            <person name="Pangilinan J."/>
            <person name="Dilworth D."/>
            <person name="Sandor L."/>
            <person name="Poggeler S."/>
            <person name="Barry K."/>
            <person name="Grigoriev I.V."/>
            <person name="Nowrousian M."/>
        </authorList>
    </citation>
    <scope>NUCLEOTIDE SEQUENCE [LARGE SCALE GENOMIC DNA]</scope>
    <source>
        <strain evidence="4 5">CBS 389.68</strain>
    </source>
</reference>
<dbReference type="Pfam" id="PF00076">
    <property type="entry name" value="RRM_1"/>
    <property type="match status" value="2"/>
</dbReference>
<evidence type="ECO:0000256" key="2">
    <source>
        <dbReference type="SAM" id="MobiDB-lite"/>
    </source>
</evidence>
<feature type="region of interest" description="Disordered" evidence="2">
    <location>
        <begin position="131"/>
        <end position="171"/>
    </location>
</feature>
<name>A0A4S2MZY0_9PEZI</name>
<feature type="compositionally biased region" description="Gly residues" evidence="2">
    <location>
        <begin position="59"/>
        <end position="68"/>
    </location>
</feature>